<protein>
    <submittedName>
        <fullName evidence="1">Uncharacterized protein</fullName>
    </submittedName>
</protein>
<dbReference type="PANTHER" id="PTHR35127">
    <property type="entry name" value="OS03G0736900 PROTEIN"/>
    <property type="match status" value="1"/>
</dbReference>
<dbReference type="Gramene" id="NC11G0288930.1">
    <property type="protein sequence ID" value="NC11G0288930.1:cds"/>
    <property type="gene ID" value="NC11G0288930"/>
</dbReference>
<reference evidence="1" key="1">
    <citation type="submission" date="2019-09" db="EMBL/GenBank/DDBJ databases">
        <authorList>
            <person name="Zhang L."/>
        </authorList>
    </citation>
    <scope>NUCLEOTIDE SEQUENCE</scope>
</reference>
<dbReference type="AlphaFoldDB" id="A0A5K0Y792"/>
<accession>A0A5K0Y792</accession>
<gene>
    <name evidence="1" type="ORF">NYM_LOCUS7400</name>
</gene>
<dbReference type="EMBL" id="LR721776">
    <property type="protein sequence ID" value="VVV73258.1"/>
    <property type="molecule type" value="Genomic_DNA"/>
</dbReference>
<evidence type="ECO:0000313" key="1">
    <source>
        <dbReference type="EMBL" id="VVV73258.1"/>
    </source>
</evidence>
<name>A0A5K0Y792_9MAGN</name>
<proteinExistence type="predicted"/>
<sequence>MRLERELVGVEEQNWSKMKSSLKQKVPDGMILVEDLKEIKKEAEDSTSKCSKLWGLLMQEKGIDLGACYILKTSRICSAFGLCTHFCLIRAQCHGDAAEVQLRNSWLNMDF</sequence>
<dbReference type="PANTHER" id="PTHR35127:SF1">
    <property type="entry name" value="GENOME ASSEMBLY, CHROMOSOME: A10"/>
    <property type="match status" value="1"/>
</dbReference>
<organism evidence="1">
    <name type="scientific">Nymphaea colorata</name>
    <name type="common">pocket water lily</name>
    <dbReference type="NCBI Taxonomy" id="210225"/>
    <lineage>
        <taxon>Eukaryota</taxon>
        <taxon>Viridiplantae</taxon>
        <taxon>Streptophyta</taxon>
        <taxon>Embryophyta</taxon>
        <taxon>Tracheophyta</taxon>
        <taxon>Spermatophyta</taxon>
        <taxon>Magnoliopsida</taxon>
        <taxon>Nymphaeales</taxon>
        <taxon>Nymphaeaceae</taxon>
        <taxon>Nymphaea</taxon>
    </lineage>
</organism>